<evidence type="ECO:0000313" key="2">
    <source>
        <dbReference type="EMBL" id="GMT19954.1"/>
    </source>
</evidence>
<reference evidence="2" key="1">
    <citation type="submission" date="2023-10" db="EMBL/GenBank/DDBJ databases">
        <title>Genome assembly of Pristionchus species.</title>
        <authorList>
            <person name="Yoshida K."/>
            <person name="Sommer R.J."/>
        </authorList>
    </citation>
    <scope>NUCLEOTIDE SEQUENCE</scope>
    <source>
        <strain evidence="2">RS5133</strain>
    </source>
</reference>
<dbReference type="EMBL" id="BTSY01000003">
    <property type="protein sequence ID" value="GMT19954.1"/>
    <property type="molecule type" value="Genomic_DNA"/>
</dbReference>
<gene>
    <name evidence="2" type="ORF">PFISCL1PPCAC_11251</name>
</gene>
<proteinExistence type="predicted"/>
<name>A0AAV5VKB2_9BILA</name>
<feature type="region of interest" description="Disordered" evidence="1">
    <location>
        <begin position="43"/>
        <end position="97"/>
    </location>
</feature>
<keyword evidence="3" id="KW-1185">Reference proteome</keyword>
<feature type="non-terminal residue" evidence="2">
    <location>
        <position position="1"/>
    </location>
</feature>
<dbReference type="AlphaFoldDB" id="A0AAV5VKB2"/>
<accession>A0AAV5VKB2</accession>
<protein>
    <submittedName>
        <fullName evidence="2">Uncharacterized protein</fullName>
    </submittedName>
</protein>
<dbReference type="Proteomes" id="UP001432322">
    <property type="component" value="Unassembled WGS sequence"/>
</dbReference>
<feature type="non-terminal residue" evidence="2">
    <location>
        <position position="97"/>
    </location>
</feature>
<evidence type="ECO:0000256" key="1">
    <source>
        <dbReference type="SAM" id="MobiDB-lite"/>
    </source>
</evidence>
<feature type="compositionally biased region" description="Polar residues" evidence="1">
    <location>
        <begin position="51"/>
        <end position="61"/>
    </location>
</feature>
<comment type="caution">
    <text evidence="2">The sequence shown here is derived from an EMBL/GenBank/DDBJ whole genome shotgun (WGS) entry which is preliminary data.</text>
</comment>
<sequence>SLPLISVQFVHSKCRIPGDVDRSLTGSCYLTLNSHFVRPLDCSEHDRSKQRISNDQCTQSNVREEESDYSLHEINHPAKFRPPVSTTHFDGEIKDQP</sequence>
<evidence type="ECO:0000313" key="3">
    <source>
        <dbReference type="Proteomes" id="UP001432322"/>
    </source>
</evidence>
<organism evidence="2 3">
    <name type="scientific">Pristionchus fissidentatus</name>
    <dbReference type="NCBI Taxonomy" id="1538716"/>
    <lineage>
        <taxon>Eukaryota</taxon>
        <taxon>Metazoa</taxon>
        <taxon>Ecdysozoa</taxon>
        <taxon>Nematoda</taxon>
        <taxon>Chromadorea</taxon>
        <taxon>Rhabditida</taxon>
        <taxon>Rhabditina</taxon>
        <taxon>Diplogasteromorpha</taxon>
        <taxon>Diplogasteroidea</taxon>
        <taxon>Neodiplogasteridae</taxon>
        <taxon>Pristionchus</taxon>
    </lineage>
</organism>